<feature type="transmembrane region" description="Helical" evidence="10">
    <location>
        <begin position="52"/>
        <end position="83"/>
    </location>
</feature>
<keyword evidence="3" id="KW-0808">Transferase</keyword>
<evidence type="ECO:0000256" key="8">
    <source>
        <dbReference type="ARBA" id="ARBA00023136"/>
    </source>
</evidence>
<organism evidence="11 12">
    <name type="scientific">Vitis vinifera</name>
    <name type="common">Grape</name>
    <dbReference type="NCBI Taxonomy" id="29760"/>
    <lineage>
        <taxon>Eukaryota</taxon>
        <taxon>Viridiplantae</taxon>
        <taxon>Streptophyta</taxon>
        <taxon>Embryophyta</taxon>
        <taxon>Tracheophyta</taxon>
        <taxon>Spermatophyta</taxon>
        <taxon>Magnoliopsida</taxon>
        <taxon>eudicotyledons</taxon>
        <taxon>Gunneridae</taxon>
        <taxon>Pentapetalae</taxon>
        <taxon>rosids</taxon>
        <taxon>Vitales</taxon>
        <taxon>Vitaceae</taxon>
        <taxon>Viteae</taxon>
        <taxon>Vitis</taxon>
    </lineage>
</organism>
<evidence type="ECO:0000313" key="11">
    <source>
        <dbReference type="EMBL" id="RVX05199.1"/>
    </source>
</evidence>
<protein>
    <submittedName>
        <fullName evidence="11">Elongation of fatty acids protein 3-like</fullName>
    </submittedName>
</protein>
<evidence type="ECO:0000256" key="2">
    <source>
        <dbReference type="ARBA" id="ARBA00022516"/>
    </source>
</evidence>
<evidence type="ECO:0000256" key="9">
    <source>
        <dbReference type="ARBA" id="ARBA00023160"/>
    </source>
</evidence>
<keyword evidence="7" id="KW-0443">Lipid metabolism</keyword>
<dbReference type="PANTHER" id="PTHR11157">
    <property type="entry name" value="FATTY ACID ACYL TRANSFERASE-RELATED"/>
    <property type="match status" value="1"/>
</dbReference>
<sequence>MALCFPLGTRPSGRAFFWSYAYYLSRFLHVFRTYFTILGHRKLGLLNVFKNLMLLCMSFLWLEFSQSFQLVEIMLATLVYSVVYDYKFWTAIGLPNTYFSFVLSYQIVLLGSNVLCHVGVLLLHLRKGGCNGIGA</sequence>
<dbReference type="GO" id="GO:0009922">
    <property type="term" value="F:fatty acid elongase activity"/>
    <property type="evidence" value="ECO:0007669"/>
    <property type="project" value="InterPro"/>
</dbReference>
<dbReference type="AlphaFoldDB" id="A0A438J8A9"/>
<evidence type="ECO:0000256" key="5">
    <source>
        <dbReference type="ARBA" id="ARBA00022832"/>
    </source>
</evidence>
<keyword evidence="2" id="KW-0444">Lipid biosynthesis</keyword>
<keyword evidence="4 10" id="KW-0812">Transmembrane</keyword>
<evidence type="ECO:0000256" key="10">
    <source>
        <dbReference type="SAM" id="Phobius"/>
    </source>
</evidence>
<keyword evidence="5" id="KW-0276">Fatty acid metabolism</keyword>
<evidence type="ECO:0000256" key="3">
    <source>
        <dbReference type="ARBA" id="ARBA00022679"/>
    </source>
</evidence>
<comment type="caution">
    <text evidence="11">The sequence shown here is derived from an EMBL/GenBank/DDBJ whole genome shotgun (WGS) entry which is preliminary data.</text>
</comment>
<reference evidence="11 12" key="1">
    <citation type="journal article" date="2018" name="PLoS Genet.">
        <title>Population sequencing reveals clonal diversity and ancestral inbreeding in the grapevine cultivar Chardonnay.</title>
        <authorList>
            <person name="Roach M.J."/>
            <person name="Johnson D.L."/>
            <person name="Bohlmann J."/>
            <person name="van Vuuren H.J."/>
            <person name="Jones S.J."/>
            <person name="Pretorius I.S."/>
            <person name="Schmidt S.A."/>
            <person name="Borneman A.R."/>
        </authorList>
    </citation>
    <scope>NUCLEOTIDE SEQUENCE [LARGE SCALE GENOMIC DNA]</scope>
    <source>
        <strain evidence="12">cv. Chardonnay</strain>
        <tissue evidence="11">Leaf</tissue>
    </source>
</reference>
<keyword evidence="8 10" id="KW-0472">Membrane</keyword>
<accession>A0A438J8A9</accession>
<dbReference type="PANTHER" id="PTHR11157:SF11">
    <property type="entry name" value="ELONGATION OF FATTY ACIDS PROTEIN 3-LIKE"/>
    <property type="match status" value="1"/>
</dbReference>
<dbReference type="InterPro" id="IPR002076">
    <property type="entry name" value="ELO_fam"/>
</dbReference>
<dbReference type="Proteomes" id="UP000288805">
    <property type="component" value="Unassembled WGS sequence"/>
</dbReference>
<evidence type="ECO:0000256" key="1">
    <source>
        <dbReference type="ARBA" id="ARBA00004141"/>
    </source>
</evidence>
<proteinExistence type="predicted"/>
<evidence type="ECO:0000256" key="7">
    <source>
        <dbReference type="ARBA" id="ARBA00023098"/>
    </source>
</evidence>
<evidence type="ECO:0000313" key="12">
    <source>
        <dbReference type="Proteomes" id="UP000288805"/>
    </source>
</evidence>
<evidence type="ECO:0000256" key="6">
    <source>
        <dbReference type="ARBA" id="ARBA00022989"/>
    </source>
</evidence>
<dbReference type="EMBL" id="QGNW01000057">
    <property type="protein sequence ID" value="RVX05199.1"/>
    <property type="molecule type" value="Genomic_DNA"/>
</dbReference>
<dbReference type="GO" id="GO:0006633">
    <property type="term" value="P:fatty acid biosynthetic process"/>
    <property type="evidence" value="ECO:0007669"/>
    <property type="project" value="UniProtKB-KW"/>
</dbReference>
<keyword evidence="9" id="KW-0275">Fatty acid biosynthesis</keyword>
<dbReference type="Pfam" id="PF01151">
    <property type="entry name" value="ELO"/>
    <property type="match status" value="1"/>
</dbReference>
<dbReference type="GO" id="GO:0016020">
    <property type="term" value="C:membrane"/>
    <property type="evidence" value="ECO:0007669"/>
    <property type="project" value="UniProtKB-SubCell"/>
</dbReference>
<evidence type="ECO:0000256" key="4">
    <source>
        <dbReference type="ARBA" id="ARBA00022692"/>
    </source>
</evidence>
<name>A0A438J8A9_VITVI</name>
<comment type="subcellular location">
    <subcellularLocation>
        <location evidence="1">Membrane</location>
        <topology evidence="1">Multi-pass membrane protein</topology>
    </subcellularLocation>
</comment>
<gene>
    <name evidence="11" type="primary">HOS3_0</name>
    <name evidence="11" type="ORF">CK203_020259</name>
</gene>
<feature type="transmembrane region" description="Helical" evidence="10">
    <location>
        <begin position="103"/>
        <end position="123"/>
    </location>
</feature>
<keyword evidence="6 10" id="KW-1133">Transmembrane helix</keyword>